<evidence type="ECO:0000313" key="2">
    <source>
        <dbReference type="Proteomes" id="UP000199647"/>
    </source>
</evidence>
<dbReference type="OrthoDB" id="1495085at2"/>
<organism evidence="1 2">
    <name type="scientific">Faunimonas pinastri</name>
    <dbReference type="NCBI Taxonomy" id="1855383"/>
    <lineage>
        <taxon>Bacteria</taxon>
        <taxon>Pseudomonadati</taxon>
        <taxon>Pseudomonadota</taxon>
        <taxon>Alphaproteobacteria</taxon>
        <taxon>Hyphomicrobiales</taxon>
        <taxon>Afifellaceae</taxon>
        <taxon>Faunimonas</taxon>
    </lineage>
</organism>
<gene>
    <name evidence="1" type="ORF">SAMN05216548_106130</name>
</gene>
<reference evidence="1 2" key="1">
    <citation type="submission" date="2016-10" db="EMBL/GenBank/DDBJ databases">
        <authorList>
            <person name="de Groot N.N."/>
        </authorList>
    </citation>
    <scope>NUCLEOTIDE SEQUENCE [LARGE SCALE GENOMIC DNA]</scope>
    <source>
        <strain evidence="1 2">A52C2</strain>
    </source>
</reference>
<proteinExistence type="predicted"/>
<dbReference type="AlphaFoldDB" id="A0A1H9HR28"/>
<dbReference type="RefSeq" id="WP_092496485.1">
    <property type="nucleotide sequence ID" value="NZ_FOFG01000006.1"/>
</dbReference>
<dbReference type="Proteomes" id="UP000199647">
    <property type="component" value="Unassembled WGS sequence"/>
</dbReference>
<protein>
    <submittedName>
        <fullName evidence="1">Uncharacterized protein</fullName>
    </submittedName>
</protein>
<dbReference type="EMBL" id="FOFG01000006">
    <property type="protein sequence ID" value="SEQ64771.1"/>
    <property type="molecule type" value="Genomic_DNA"/>
</dbReference>
<keyword evidence="2" id="KW-1185">Reference proteome</keyword>
<accession>A0A1H9HR28</accession>
<sequence length="127" mass="13801">MPRILIIGYDPDSVDFSDPGSPPGLDIDKIWAGAKASLKRIEDYGWTGVQCMVRPDDTAAGVVERALSDAKYDCIVIGGGVRLAYNSVPVFENIVDAVRRSAPGTPLAFNEGPEKSLEAAKRWLERH</sequence>
<name>A0A1H9HR28_9HYPH</name>
<dbReference type="STRING" id="1855383.SAMN05216548_106130"/>
<evidence type="ECO:0000313" key="1">
    <source>
        <dbReference type="EMBL" id="SEQ64771.1"/>
    </source>
</evidence>